<dbReference type="GO" id="GO:0016491">
    <property type="term" value="F:oxidoreductase activity"/>
    <property type="evidence" value="ECO:0007669"/>
    <property type="project" value="UniProtKB-ARBA"/>
</dbReference>
<comment type="similarity">
    <text evidence="1">Belongs to the ornithine cyclodeaminase/mu-crystallin family.</text>
</comment>
<keyword evidence="3" id="KW-1185">Reference proteome</keyword>
<dbReference type="RefSeq" id="WP_186411256.1">
    <property type="nucleotide sequence ID" value="NZ_FLQY01000201.1"/>
</dbReference>
<evidence type="ECO:0000313" key="3">
    <source>
        <dbReference type="Proteomes" id="UP000199600"/>
    </source>
</evidence>
<dbReference type="EMBL" id="FLQY01000201">
    <property type="protein sequence ID" value="SBT08503.1"/>
    <property type="molecule type" value="Genomic_DNA"/>
</dbReference>
<dbReference type="GO" id="GO:0008473">
    <property type="term" value="F:ornithine cyclodeaminase activity"/>
    <property type="evidence" value="ECO:0007669"/>
    <property type="project" value="UniProtKB-EC"/>
</dbReference>
<accession>A0A1A8XWW3</accession>
<dbReference type="Gene3D" id="3.30.1780.10">
    <property type="entry name" value="ornithine cyclodeaminase, domain 1"/>
    <property type="match status" value="1"/>
</dbReference>
<dbReference type="InterPro" id="IPR003462">
    <property type="entry name" value="ODC_Mu_crystall"/>
</dbReference>
<dbReference type="Gene3D" id="3.40.50.720">
    <property type="entry name" value="NAD(P)-binding Rossmann-like Domain"/>
    <property type="match status" value="1"/>
</dbReference>
<keyword evidence="2" id="KW-0456">Lyase</keyword>
<organism evidence="2 3">
    <name type="scientific">Candidatus Propionivibrio aalborgensis</name>
    <dbReference type="NCBI Taxonomy" id="1860101"/>
    <lineage>
        <taxon>Bacteria</taxon>
        <taxon>Pseudomonadati</taxon>
        <taxon>Pseudomonadota</taxon>
        <taxon>Betaproteobacteria</taxon>
        <taxon>Rhodocyclales</taxon>
        <taxon>Rhodocyclaceae</taxon>
        <taxon>Propionivibrio</taxon>
    </lineage>
</organism>
<dbReference type="EC" id="4.3.1.12" evidence="2"/>
<name>A0A1A8XWW3_9RHOO</name>
<protein>
    <submittedName>
        <fullName evidence="2">Ornithine cyclodeaminase</fullName>
        <ecNumber evidence="2">4.3.1.12</ecNumber>
    </submittedName>
</protein>
<reference evidence="2 3" key="1">
    <citation type="submission" date="2016-06" db="EMBL/GenBank/DDBJ databases">
        <authorList>
            <person name="Kjaerup R.B."/>
            <person name="Dalgaard T.S."/>
            <person name="Juul-Madsen H.R."/>
        </authorList>
    </citation>
    <scope>NUCLEOTIDE SEQUENCE [LARGE SCALE GENOMIC DNA]</scope>
    <source>
        <strain evidence="2">2</strain>
    </source>
</reference>
<dbReference type="GO" id="GO:0019752">
    <property type="term" value="P:carboxylic acid metabolic process"/>
    <property type="evidence" value="ECO:0007669"/>
    <property type="project" value="UniProtKB-ARBA"/>
</dbReference>
<dbReference type="SUPFAM" id="SSF51735">
    <property type="entry name" value="NAD(P)-binding Rossmann-fold domains"/>
    <property type="match status" value="1"/>
</dbReference>
<dbReference type="AlphaFoldDB" id="A0A1A8XWW3"/>
<proteinExistence type="inferred from homology"/>
<dbReference type="PANTHER" id="PTHR13812:SF19">
    <property type="entry name" value="KETIMINE REDUCTASE MU-CRYSTALLIN"/>
    <property type="match status" value="1"/>
</dbReference>
<dbReference type="PANTHER" id="PTHR13812">
    <property type="entry name" value="KETIMINE REDUCTASE MU-CRYSTALLIN"/>
    <property type="match status" value="1"/>
</dbReference>
<dbReference type="FunFam" id="3.40.50.720:FF:000311">
    <property type="entry name" value="Ornithine cyclodeaminase"/>
    <property type="match status" value="1"/>
</dbReference>
<dbReference type="Proteomes" id="UP000199600">
    <property type="component" value="Unassembled WGS sequence"/>
</dbReference>
<dbReference type="InterPro" id="IPR023401">
    <property type="entry name" value="ODC_N"/>
</dbReference>
<gene>
    <name evidence="2" type="ORF">PROAA_280018</name>
</gene>
<sequence length="319" mass="34206">MSLFLTEADIRQLLTMPLAIEAVEEAHRELSLGRAVDSPRQRTRLPQTTLHILQGALPGSDAIGYKAYTSNRSGVRFVVHVFSASTGKLRVVLEADLLGMVRTGAASGVATRWLARRDAEVLGVFGAGWQAEGHIEAVAAVRSLRQIKVFARNAERLAAFCTKLSGRLGIDVRAAATAEEVVRDSDIVSTITTAATPLFEASWLSPGTHINAAGSNSLIRREVGEGVIKASNTIVVDSVETALREAGDLLPSLEKGRLRERQLVELGDVISGRHAGRSTPEEITLFESQGMAIQDIALAVRLEALARERGLGIELPYGG</sequence>
<dbReference type="PIRSF" id="PIRSF001439">
    <property type="entry name" value="CryM"/>
    <property type="match status" value="1"/>
</dbReference>
<dbReference type="Pfam" id="PF02423">
    <property type="entry name" value="OCD_Mu_crystall"/>
    <property type="match status" value="1"/>
</dbReference>
<evidence type="ECO:0000313" key="2">
    <source>
        <dbReference type="EMBL" id="SBT08503.1"/>
    </source>
</evidence>
<dbReference type="GO" id="GO:0005737">
    <property type="term" value="C:cytoplasm"/>
    <property type="evidence" value="ECO:0007669"/>
    <property type="project" value="TreeGrafter"/>
</dbReference>
<evidence type="ECO:0000256" key="1">
    <source>
        <dbReference type="ARBA" id="ARBA00008903"/>
    </source>
</evidence>
<dbReference type="InterPro" id="IPR036291">
    <property type="entry name" value="NAD(P)-bd_dom_sf"/>
</dbReference>